<dbReference type="Proteomes" id="UP000494252">
    <property type="component" value="Unassembled WGS sequence"/>
</dbReference>
<reference evidence="3 4" key="1">
    <citation type="submission" date="2020-04" db="EMBL/GenBank/DDBJ databases">
        <authorList>
            <person name="De Canck E."/>
        </authorList>
    </citation>
    <scope>NUCLEOTIDE SEQUENCE [LARGE SCALE GENOMIC DNA]</scope>
    <source>
        <strain evidence="3 4">LMG 27177</strain>
    </source>
</reference>
<evidence type="ECO:0000256" key="2">
    <source>
        <dbReference type="RuleBase" id="RU362097"/>
    </source>
</evidence>
<organism evidence="3 4">
    <name type="scientific">Paraburkholderia fynbosensis</name>
    <dbReference type="NCBI Taxonomy" id="1200993"/>
    <lineage>
        <taxon>Bacteria</taxon>
        <taxon>Pseudomonadati</taxon>
        <taxon>Pseudomonadota</taxon>
        <taxon>Betaproteobacteria</taxon>
        <taxon>Burkholderiales</taxon>
        <taxon>Burkholderiaceae</taxon>
        <taxon>Paraburkholderia</taxon>
    </lineage>
</organism>
<dbReference type="PROSITE" id="PS51257">
    <property type="entry name" value="PROKAR_LIPOPROTEIN"/>
    <property type="match status" value="1"/>
</dbReference>
<dbReference type="Gene3D" id="1.20.1600.10">
    <property type="entry name" value="Outer membrane efflux proteins (OEP)"/>
    <property type="match status" value="1"/>
</dbReference>
<accession>A0A6J5GP64</accession>
<keyword evidence="2" id="KW-0449">Lipoprotein</keyword>
<keyword evidence="2" id="KW-0472">Membrane</keyword>
<dbReference type="NCBIfam" id="TIGR01845">
    <property type="entry name" value="outer_NodT"/>
    <property type="match status" value="1"/>
</dbReference>
<feature type="signal peptide" evidence="2">
    <location>
        <begin position="1"/>
        <end position="29"/>
    </location>
</feature>
<dbReference type="GO" id="GO:0005886">
    <property type="term" value="C:plasma membrane"/>
    <property type="evidence" value="ECO:0007669"/>
    <property type="project" value="UniProtKB-SubCell"/>
</dbReference>
<dbReference type="SUPFAM" id="SSF56954">
    <property type="entry name" value="Outer membrane efflux proteins (OEP)"/>
    <property type="match status" value="1"/>
</dbReference>
<protein>
    <submittedName>
        <fullName evidence="3">Outer membrane protein OprM</fullName>
    </submittedName>
</protein>
<dbReference type="EMBL" id="CADIKI010000018">
    <property type="protein sequence ID" value="CAB3802826.1"/>
    <property type="molecule type" value="Genomic_DNA"/>
</dbReference>
<keyword evidence="2" id="KW-1134">Transmembrane beta strand</keyword>
<dbReference type="InterPro" id="IPR003423">
    <property type="entry name" value="OMP_efflux"/>
</dbReference>
<dbReference type="InterPro" id="IPR010131">
    <property type="entry name" value="MdtP/NodT-like"/>
</dbReference>
<sequence>MTRGATHMITFKRSSSLLIPLLLAGCAVGPNFTQPAAPTGAGYTQAPLPSRTAAAAGAGGPAQDFVAGGDIPGQWWTLFQSPQLNQLIDRAFRRSPTIDAAHAALASARENMLAQEGAFFPSIGLDASGSRNGTPTASLAPVAANNQRIYSLYTGELSVSYSLDAFGLNRRTVESAAAQAENQRFELEAAYLTLSSNVVLAAIDEAALRGQLAAQEEMIKADTELADIVRREYMLGEAAQADLLQQQAVLAEAQAALPPLEKQRALQRDALTALVGGFPNEDLAVHFDLADLHLPDNLPVSLPSSLVEQRPDIRAAAAALHAASAQVGVAIANRLPQISLSAALGTSPNALANAFTPYNQFFNVVGKVAQPIFQGGALLHRQRAAQAVYEQAGAQYRLTVINAFQNVADVLQSVQADAKTLEASVAAEQAASCSLDIARRKLQTGEIAYLSVLTAQQSYEMAHVAVIQARAARLADTAALFQAVGGGWWNRSDALASSAAPKEAH</sequence>
<dbReference type="PANTHER" id="PTHR30203:SF33">
    <property type="entry name" value="BLR4455 PROTEIN"/>
    <property type="match status" value="1"/>
</dbReference>
<feature type="chain" id="PRO_5027137087" evidence="2">
    <location>
        <begin position="30"/>
        <end position="505"/>
    </location>
</feature>
<evidence type="ECO:0000256" key="1">
    <source>
        <dbReference type="ARBA" id="ARBA00007613"/>
    </source>
</evidence>
<dbReference type="Pfam" id="PF02321">
    <property type="entry name" value="OEP"/>
    <property type="match status" value="2"/>
</dbReference>
<gene>
    <name evidence="3" type="primary">oprM_12</name>
    <name evidence="3" type="ORF">LMG27177_05313</name>
</gene>
<keyword evidence="2" id="KW-0732">Signal</keyword>
<comment type="subcellular location">
    <subcellularLocation>
        <location evidence="2">Cell membrane</location>
        <topology evidence="2">Lipid-anchor</topology>
    </subcellularLocation>
</comment>
<name>A0A6J5GP64_9BURK</name>
<dbReference type="PANTHER" id="PTHR30203">
    <property type="entry name" value="OUTER MEMBRANE CATION EFFLUX PROTEIN"/>
    <property type="match status" value="1"/>
</dbReference>
<evidence type="ECO:0000313" key="4">
    <source>
        <dbReference type="Proteomes" id="UP000494252"/>
    </source>
</evidence>
<keyword evidence="2" id="KW-0812">Transmembrane</keyword>
<dbReference type="Gene3D" id="2.20.200.10">
    <property type="entry name" value="Outer membrane efflux proteins (OEP)"/>
    <property type="match status" value="1"/>
</dbReference>
<dbReference type="AlphaFoldDB" id="A0A6J5GP64"/>
<keyword evidence="4" id="KW-1185">Reference proteome</keyword>
<comment type="similarity">
    <text evidence="1 2">Belongs to the outer membrane factor (OMF) (TC 1.B.17) family.</text>
</comment>
<dbReference type="GO" id="GO:0015562">
    <property type="term" value="F:efflux transmembrane transporter activity"/>
    <property type="evidence" value="ECO:0007669"/>
    <property type="project" value="InterPro"/>
</dbReference>
<proteinExistence type="inferred from homology"/>
<evidence type="ECO:0000313" key="3">
    <source>
        <dbReference type="EMBL" id="CAB3802826.1"/>
    </source>
</evidence>
<keyword evidence="2" id="KW-0564">Palmitate</keyword>